<dbReference type="SUPFAM" id="SSF49879">
    <property type="entry name" value="SMAD/FHA domain"/>
    <property type="match status" value="1"/>
</dbReference>
<evidence type="ECO:0000313" key="3">
    <source>
        <dbReference type="EnsemblMetazoa" id="tetur17g02640.1"/>
    </source>
</evidence>
<organism evidence="3 4">
    <name type="scientific">Tetranychus urticae</name>
    <name type="common">Two-spotted spider mite</name>
    <dbReference type="NCBI Taxonomy" id="32264"/>
    <lineage>
        <taxon>Eukaryota</taxon>
        <taxon>Metazoa</taxon>
        <taxon>Ecdysozoa</taxon>
        <taxon>Arthropoda</taxon>
        <taxon>Chelicerata</taxon>
        <taxon>Arachnida</taxon>
        <taxon>Acari</taxon>
        <taxon>Acariformes</taxon>
        <taxon>Trombidiformes</taxon>
        <taxon>Prostigmata</taxon>
        <taxon>Eleutherengona</taxon>
        <taxon>Raphignathae</taxon>
        <taxon>Tetranychoidea</taxon>
        <taxon>Tetranychidae</taxon>
        <taxon>Tetranychus</taxon>
    </lineage>
</organism>
<dbReference type="GO" id="GO:0051239">
    <property type="term" value="P:regulation of multicellular organismal process"/>
    <property type="evidence" value="ECO:0007669"/>
    <property type="project" value="UniProtKB-ARBA"/>
</dbReference>
<dbReference type="PANTHER" id="PTHR22742:SF2">
    <property type="entry name" value="EXPANSION, ISOFORM A-RELATED"/>
    <property type="match status" value="1"/>
</dbReference>
<dbReference type="FunFam" id="2.60.200.10:FF:000006">
    <property type="entry name" value="Expansion, isoform A"/>
    <property type="match status" value="1"/>
</dbReference>
<dbReference type="GO" id="GO:0006355">
    <property type="term" value="P:regulation of DNA-templated transcription"/>
    <property type="evidence" value="ECO:0007669"/>
    <property type="project" value="InterPro"/>
</dbReference>
<dbReference type="InterPro" id="IPR001132">
    <property type="entry name" value="SMAD_dom_Dwarfin-type"/>
</dbReference>
<dbReference type="SMART" id="SM00524">
    <property type="entry name" value="DWB"/>
    <property type="match status" value="1"/>
</dbReference>
<feature type="compositionally biased region" description="Polar residues" evidence="1">
    <location>
        <begin position="391"/>
        <end position="400"/>
    </location>
</feature>
<dbReference type="InterPro" id="IPR017855">
    <property type="entry name" value="SMAD-like_dom_sf"/>
</dbReference>
<evidence type="ECO:0000259" key="2">
    <source>
        <dbReference type="PROSITE" id="PS51076"/>
    </source>
</evidence>
<protein>
    <recommendedName>
        <fullName evidence="2">MH2 domain-containing protein</fullName>
    </recommendedName>
</protein>
<reference evidence="3" key="2">
    <citation type="submission" date="2015-06" db="UniProtKB">
        <authorList>
            <consortium name="EnsemblMetazoa"/>
        </authorList>
    </citation>
    <scope>IDENTIFICATION</scope>
</reference>
<dbReference type="PROSITE" id="PS51076">
    <property type="entry name" value="MH2"/>
    <property type="match status" value="1"/>
</dbReference>
<accession>T1KQ28</accession>
<dbReference type="Pfam" id="PF03166">
    <property type="entry name" value="MH2"/>
    <property type="match status" value="1"/>
</dbReference>
<reference evidence="4" key="1">
    <citation type="submission" date="2011-08" db="EMBL/GenBank/DDBJ databases">
        <authorList>
            <person name="Rombauts S."/>
        </authorList>
    </citation>
    <scope>NUCLEOTIDE SEQUENCE</scope>
    <source>
        <strain evidence="4">London</strain>
    </source>
</reference>
<dbReference type="InterPro" id="IPR008984">
    <property type="entry name" value="SMAD_FHA_dom_sf"/>
</dbReference>
<keyword evidence="4" id="KW-1185">Reference proteome</keyword>
<dbReference type="GO" id="GO:0050793">
    <property type="term" value="P:regulation of developmental process"/>
    <property type="evidence" value="ECO:0007669"/>
    <property type="project" value="UniProtKB-ARBA"/>
</dbReference>
<dbReference type="Proteomes" id="UP000015104">
    <property type="component" value="Unassembled WGS sequence"/>
</dbReference>
<dbReference type="Gene3D" id="2.60.200.10">
    <property type="match status" value="1"/>
</dbReference>
<dbReference type="EnsemblMetazoa" id="tetur17g02640.1">
    <property type="protein sequence ID" value="tetur17g02640.1"/>
    <property type="gene ID" value="tetur17g02640"/>
</dbReference>
<dbReference type="AlphaFoldDB" id="T1KQ28"/>
<evidence type="ECO:0000256" key="1">
    <source>
        <dbReference type="SAM" id="MobiDB-lite"/>
    </source>
</evidence>
<dbReference type="eggNOG" id="ENOG502S19I">
    <property type="taxonomic scope" value="Eukaryota"/>
</dbReference>
<dbReference type="EMBL" id="CAEY01000344">
    <property type="status" value="NOT_ANNOTATED_CDS"/>
    <property type="molecule type" value="Genomic_DNA"/>
</dbReference>
<proteinExistence type="predicted"/>
<feature type="region of interest" description="Disordered" evidence="1">
    <location>
        <begin position="380"/>
        <end position="405"/>
    </location>
</feature>
<dbReference type="HOGENOM" id="CLU_044267_0_0_1"/>
<feature type="compositionally biased region" description="Basic and acidic residues" evidence="1">
    <location>
        <begin position="380"/>
        <end position="390"/>
    </location>
</feature>
<feature type="domain" description="MH2" evidence="2">
    <location>
        <begin position="136"/>
        <end position="337"/>
    </location>
</feature>
<dbReference type="GO" id="GO:0009791">
    <property type="term" value="P:post-embryonic development"/>
    <property type="evidence" value="ECO:0007669"/>
    <property type="project" value="UniProtKB-ARBA"/>
</dbReference>
<sequence length="516" mass="58114">MKNKTLDCCRAHGQVAPSSGPSALRGVTMNPEGKPKAHIQHNNHRSQAKFDKTIGSGLIRNEIKSKEIVKLESPQPEMISRRDILLRAKQAESKGHRKTPDCDLDDEDVWHDKDKLCQDHIQEVFNKWEQIDDEIWAKVICMEKNRRVAKAYARLPFLIVDGSDIGFDGIRVGLKGFENIDRPEKTKEILETFGEGVKIKMDGKGNILIKRVGKAAVYVKSFVGSSDGLGSCIGKDIIESKGKLEYKKVSTLFDIRSFQAGISAELKATYPQTQKLESQCITAIAFGKESGTLDLLETPSWIMIINIVLIQPISHWFLWLTRLVDLIFNNNQLNSKDGSIIEGNTVYQLIAYDTGLIGDNKSPLTKQLSNKSDLKRLEPSTKSVKGDKFNRNPSNRSQLKSLGGKIRLPDPDYDFELPPIREKTFLRKEDPYYCGLSAKVSHGLREKRENGQTNGLNRIYKPANGHKNQNKYPLINRFYSYSSSDSSPSSCETSYSTIYNSISDGSTRLEMKTGRY</sequence>
<dbReference type="PANTHER" id="PTHR22742">
    <property type="entry name" value="EXPANSION, ISOFORM A-RELATED"/>
    <property type="match status" value="1"/>
</dbReference>
<evidence type="ECO:0000313" key="4">
    <source>
        <dbReference type="Proteomes" id="UP000015104"/>
    </source>
</evidence>
<name>T1KQ28_TETUR</name>